<dbReference type="Proteomes" id="UP000030645">
    <property type="component" value="Unassembled WGS sequence"/>
</dbReference>
<organism evidence="2 3">
    <name type="scientific">Morus notabilis</name>
    <dbReference type="NCBI Taxonomy" id="981085"/>
    <lineage>
        <taxon>Eukaryota</taxon>
        <taxon>Viridiplantae</taxon>
        <taxon>Streptophyta</taxon>
        <taxon>Embryophyta</taxon>
        <taxon>Tracheophyta</taxon>
        <taxon>Spermatophyta</taxon>
        <taxon>Magnoliopsida</taxon>
        <taxon>eudicotyledons</taxon>
        <taxon>Gunneridae</taxon>
        <taxon>Pentapetalae</taxon>
        <taxon>rosids</taxon>
        <taxon>fabids</taxon>
        <taxon>Rosales</taxon>
        <taxon>Moraceae</taxon>
        <taxon>Moreae</taxon>
        <taxon>Morus</taxon>
    </lineage>
</organism>
<sequence length="76" mass="8644">MRNPKGRNPKYPFACSGEIGIEWRGTVASGEERRRGRVPSGEERWRVERKEEEEKEEDTGVRRWSGGLRSGGGPVD</sequence>
<name>W9QXF6_9ROSA</name>
<feature type="compositionally biased region" description="Basic and acidic residues" evidence="1">
    <location>
        <begin position="30"/>
        <end position="52"/>
    </location>
</feature>
<gene>
    <name evidence="2" type="ORF">L484_012290</name>
</gene>
<protein>
    <submittedName>
        <fullName evidence="2">Uncharacterized protein</fullName>
    </submittedName>
</protein>
<feature type="region of interest" description="Disordered" evidence="1">
    <location>
        <begin position="29"/>
        <end position="76"/>
    </location>
</feature>
<dbReference type="AlphaFoldDB" id="W9QXF6"/>
<evidence type="ECO:0000313" key="3">
    <source>
        <dbReference type="Proteomes" id="UP000030645"/>
    </source>
</evidence>
<proteinExistence type="predicted"/>
<reference evidence="3" key="1">
    <citation type="submission" date="2013-01" db="EMBL/GenBank/DDBJ databases">
        <title>Draft Genome Sequence of a Mulberry Tree, Morus notabilis C.K. Schneid.</title>
        <authorList>
            <person name="He N."/>
            <person name="Zhao S."/>
        </authorList>
    </citation>
    <scope>NUCLEOTIDE SEQUENCE</scope>
</reference>
<evidence type="ECO:0000313" key="2">
    <source>
        <dbReference type="EMBL" id="EXB25864.1"/>
    </source>
</evidence>
<evidence type="ECO:0000256" key="1">
    <source>
        <dbReference type="SAM" id="MobiDB-lite"/>
    </source>
</evidence>
<keyword evidence="3" id="KW-1185">Reference proteome</keyword>
<accession>W9QXF6</accession>
<dbReference type="EMBL" id="KE343368">
    <property type="protein sequence ID" value="EXB25864.1"/>
    <property type="molecule type" value="Genomic_DNA"/>
</dbReference>